<reference evidence="3" key="2">
    <citation type="submission" date="2019-01" db="UniProtKB">
        <authorList>
            <consortium name="EnsemblPlants"/>
        </authorList>
    </citation>
    <scope>IDENTIFICATION</scope>
    <source>
        <strain evidence="3">cv. Heinz 1706</strain>
    </source>
</reference>
<dbReference type="InParanoid" id="A0A3Q7IUE9"/>
<feature type="compositionally biased region" description="Low complexity" evidence="1">
    <location>
        <begin position="249"/>
        <end position="291"/>
    </location>
</feature>
<accession>A0A3Q7IUE9</accession>
<sequence>MALFSSTHTGRNGSNYPGGGRGGPGSSPSHYSSGTYNNRSRRGDVICDFCHIRGHTRNACYKLNGYPADYKPKKRFGAENQSTRDTSGSGGDKSSKVNGGTAGGTASSSVNFAGTSKLQQGGELSQDSNDMIPGLPQFTKDQYSKILQLLDSNESKHSAMAVGMIKSDDARDVSHYDDTKVHLPTGRLANVHHIGSSSAPSQTREIIGVDTKHISRQPVATNVTQHKTLTASIWHMRLGHIPAAPQLQSSTESTSTSTVVVPTSPSVESCSSSSSSTHPVSSASPSHVSVPEVRRSSRPHKPPVWMSDYISKGHVVAGDIVIVLVYVDDLLVTGSSVQLITQTRNDLKLQFKMKDLGELKFFLGIEFARSKKGIVMS</sequence>
<feature type="region of interest" description="Disordered" evidence="1">
    <location>
        <begin position="244"/>
        <end position="301"/>
    </location>
</feature>
<feature type="domain" description="Reverse transcriptase Ty1/copia-type" evidence="2">
    <location>
        <begin position="320"/>
        <end position="376"/>
    </location>
</feature>
<protein>
    <recommendedName>
        <fullName evidence="2">Reverse transcriptase Ty1/copia-type domain-containing protein</fullName>
    </recommendedName>
</protein>
<feature type="compositionally biased region" description="Gly residues" evidence="1">
    <location>
        <begin position="16"/>
        <end position="25"/>
    </location>
</feature>
<evidence type="ECO:0000313" key="4">
    <source>
        <dbReference type="Proteomes" id="UP000004994"/>
    </source>
</evidence>
<feature type="region of interest" description="Disordered" evidence="1">
    <location>
        <begin position="1"/>
        <end position="38"/>
    </location>
</feature>
<dbReference type="EnsemblPlants" id="Solyc11g027897.1.1">
    <property type="protein sequence ID" value="Solyc11g027897.1.1"/>
    <property type="gene ID" value="Solyc11g027897.1"/>
</dbReference>
<dbReference type="Gramene" id="Solyc11g027897.1.1">
    <property type="protein sequence ID" value="Solyc11g027897.1.1"/>
    <property type="gene ID" value="Solyc11g027897.1"/>
</dbReference>
<name>A0A3Q7IUE9_SOLLC</name>
<dbReference type="Pfam" id="PF07727">
    <property type="entry name" value="RVT_2"/>
    <property type="match status" value="1"/>
</dbReference>
<organism evidence="3">
    <name type="scientific">Solanum lycopersicum</name>
    <name type="common">Tomato</name>
    <name type="synonym">Lycopersicon esculentum</name>
    <dbReference type="NCBI Taxonomy" id="4081"/>
    <lineage>
        <taxon>Eukaryota</taxon>
        <taxon>Viridiplantae</taxon>
        <taxon>Streptophyta</taxon>
        <taxon>Embryophyta</taxon>
        <taxon>Tracheophyta</taxon>
        <taxon>Spermatophyta</taxon>
        <taxon>Magnoliopsida</taxon>
        <taxon>eudicotyledons</taxon>
        <taxon>Gunneridae</taxon>
        <taxon>Pentapetalae</taxon>
        <taxon>asterids</taxon>
        <taxon>lamiids</taxon>
        <taxon>Solanales</taxon>
        <taxon>Solanaceae</taxon>
        <taxon>Solanoideae</taxon>
        <taxon>Solaneae</taxon>
        <taxon>Solanum</taxon>
        <taxon>Solanum subgen. Lycopersicon</taxon>
    </lineage>
</organism>
<dbReference type="InterPro" id="IPR013103">
    <property type="entry name" value="RVT_2"/>
</dbReference>
<evidence type="ECO:0000256" key="1">
    <source>
        <dbReference type="SAM" id="MobiDB-lite"/>
    </source>
</evidence>
<keyword evidence="4" id="KW-1185">Reference proteome</keyword>
<dbReference type="Proteomes" id="UP000004994">
    <property type="component" value="Chromosome 11"/>
</dbReference>
<feature type="region of interest" description="Disordered" evidence="1">
    <location>
        <begin position="72"/>
        <end position="112"/>
    </location>
</feature>
<proteinExistence type="predicted"/>
<reference evidence="3" key="1">
    <citation type="journal article" date="2012" name="Nature">
        <title>The tomato genome sequence provides insights into fleshy fruit evolution.</title>
        <authorList>
            <consortium name="Tomato Genome Consortium"/>
        </authorList>
    </citation>
    <scope>NUCLEOTIDE SEQUENCE [LARGE SCALE GENOMIC DNA]</scope>
    <source>
        <strain evidence="3">cv. Heinz 1706</strain>
    </source>
</reference>
<evidence type="ECO:0000259" key="2">
    <source>
        <dbReference type="Pfam" id="PF07727"/>
    </source>
</evidence>
<dbReference type="AlphaFoldDB" id="A0A3Q7IUE9"/>
<feature type="compositionally biased region" description="Low complexity" evidence="1">
    <location>
        <begin position="96"/>
        <end position="109"/>
    </location>
</feature>
<evidence type="ECO:0000313" key="3">
    <source>
        <dbReference type="EnsemblPlants" id="Solyc11g027897.1.1"/>
    </source>
</evidence>